<evidence type="ECO:0000313" key="2">
    <source>
        <dbReference type="EMBL" id="KFD47328.1"/>
    </source>
</evidence>
<dbReference type="SUPFAM" id="SSF54236">
    <property type="entry name" value="Ubiquitin-like"/>
    <property type="match status" value="1"/>
</dbReference>
<protein>
    <recommendedName>
        <fullName evidence="1">Rad60/SUMO-like domain-containing protein</fullName>
    </recommendedName>
</protein>
<dbReference type="InterPro" id="IPR029071">
    <property type="entry name" value="Ubiquitin-like_domsf"/>
</dbReference>
<dbReference type="InterPro" id="IPR022617">
    <property type="entry name" value="Rad60/SUMO-like_dom"/>
</dbReference>
<feature type="domain" description="Rad60/SUMO-like" evidence="1">
    <location>
        <begin position="24"/>
        <end position="82"/>
    </location>
</feature>
<proteinExistence type="predicted"/>
<evidence type="ECO:0000313" key="4">
    <source>
        <dbReference type="Proteomes" id="UP000030764"/>
    </source>
</evidence>
<dbReference type="Proteomes" id="UP000030758">
    <property type="component" value="Unassembled WGS sequence"/>
</dbReference>
<dbReference type="EMBL" id="KL363331">
    <property type="protein sequence ID" value="KFD47328.1"/>
    <property type="molecule type" value="Genomic_DNA"/>
</dbReference>
<accession>A0A085NJW7</accession>
<sequence>MDITEDSEASAAAEDSYLITIEDSANGDKIRIKVCGKTQMYKVFKAFCEKSNRSPNSVRFMYNGKRVDGQETALSLGLDKRAEFTAAQVQDCVFSCANSFSFMRVSRRY</sequence>
<reference evidence="3 4" key="1">
    <citation type="journal article" date="2014" name="Nat. Genet.">
        <title>Genome and transcriptome of the porcine whipworm Trichuris suis.</title>
        <authorList>
            <person name="Jex A.R."/>
            <person name="Nejsum P."/>
            <person name="Schwarz E.M."/>
            <person name="Hu L."/>
            <person name="Young N.D."/>
            <person name="Hall R.S."/>
            <person name="Korhonen P.K."/>
            <person name="Liao S."/>
            <person name="Thamsborg S."/>
            <person name="Xia J."/>
            <person name="Xu P."/>
            <person name="Wang S."/>
            <person name="Scheerlinck J.P."/>
            <person name="Hofmann A."/>
            <person name="Sternberg P.W."/>
            <person name="Wang J."/>
            <person name="Gasser R.B."/>
        </authorList>
    </citation>
    <scope>NUCLEOTIDE SEQUENCE [LARGE SCALE GENOMIC DNA]</scope>
    <source>
        <strain evidence="3">DCEP-RM93F</strain>
        <strain evidence="2">DCEP-RM93M</strain>
    </source>
</reference>
<dbReference type="Pfam" id="PF11976">
    <property type="entry name" value="Rad60-SLD"/>
    <property type="match status" value="1"/>
</dbReference>
<name>A0A085NJW7_9BILA</name>
<evidence type="ECO:0000259" key="1">
    <source>
        <dbReference type="Pfam" id="PF11976"/>
    </source>
</evidence>
<dbReference type="EMBL" id="KL367493">
    <property type="protein sequence ID" value="KFD69763.1"/>
    <property type="molecule type" value="Genomic_DNA"/>
</dbReference>
<keyword evidence="4" id="KW-1185">Reference proteome</keyword>
<dbReference type="Proteomes" id="UP000030764">
    <property type="component" value="Unassembled WGS sequence"/>
</dbReference>
<evidence type="ECO:0000313" key="3">
    <source>
        <dbReference type="EMBL" id="KFD69763.1"/>
    </source>
</evidence>
<gene>
    <name evidence="2" type="ORF">M513_11786</name>
    <name evidence="3" type="ORF">M514_11786</name>
</gene>
<dbReference type="Gene3D" id="3.10.20.90">
    <property type="entry name" value="Phosphatidylinositol 3-kinase Catalytic Subunit, Chain A, domain 1"/>
    <property type="match status" value="1"/>
</dbReference>
<dbReference type="CDD" id="cd01763">
    <property type="entry name" value="Ubl_SUMO_like"/>
    <property type="match status" value="1"/>
</dbReference>
<organism evidence="3">
    <name type="scientific">Trichuris suis</name>
    <name type="common">pig whipworm</name>
    <dbReference type="NCBI Taxonomy" id="68888"/>
    <lineage>
        <taxon>Eukaryota</taxon>
        <taxon>Metazoa</taxon>
        <taxon>Ecdysozoa</taxon>
        <taxon>Nematoda</taxon>
        <taxon>Enoplea</taxon>
        <taxon>Dorylaimia</taxon>
        <taxon>Trichinellida</taxon>
        <taxon>Trichuridae</taxon>
        <taxon>Trichuris</taxon>
    </lineage>
</organism>
<dbReference type="AlphaFoldDB" id="A0A085NJW7"/>